<accession>A0ABR7M908</accession>
<dbReference type="Proteomes" id="UP000765802">
    <property type="component" value="Unassembled WGS sequence"/>
</dbReference>
<keyword evidence="3" id="KW-1185">Reference proteome</keyword>
<gene>
    <name evidence="2" type="ORF">BC349_10720</name>
</gene>
<protein>
    <recommendedName>
        <fullName evidence="4">TraB/GumN family protein</fullName>
    </recommendedName>
</protein>
<feature type="signal peptide" evidence="1">
    <location>
        <begin position="1"/>
        <end position="20"/>
    </location>
</feature>
<keyword evidence="1" id="KW-0732">Signal</keyword>
<proteinExistence type="predicted"/>
<name>A0ABR7M908_9BACT</name>
<organism evidence="2 3">
    <name type="scientific">Flavihumibacter stibioxidans</name>
    <dbReference type="NCBI Taxonomy" id="1834163"/>
    <lineage>
        <taxon>Bacteria</taxon>
        <taxon>Pseudomonadati</taxon>
        <taxon>Bacteroidota</taxon>
        <taxon>Chitinophagia</taxon>
        <taxon>Chitinophagales</taxon>
        <taxon>Chitinophagaceae</taxon>
        <taxon>Flavihumibacter</taxon>
    </lineage>
</organism>
<dbReference type="InterPro" id="IPR043749">
    <property type="entry name" value="DUF5694"/>
</dbReference>
<dbReference type="EMBL" id="MBUA01000012">
    <property type="protein sequence ID" value="MBC6491509.1"/>
    <property type="molecule type" value="Genomic_DNA"/>
</dbReference>
<reference evidence="2 3" key="1">
    <citation type="submission" date="2016-07" db="EMBL/GenBank/DDBJ databases">
        <title>Genome analysis of Flavihumibacter stibioxidans YS-17.</title>
        <authorList>
            <person name="Shi K."/>
            <person name="Han Y."/>
            <person name="Wang G."/>
        </authorList>
    </citation>
    <scope>NUCLEOTIDE SEQUENCE [LARGE SCALE GENOMIC DNA]</scope>
    <source>
        <strain evidence="2 3">YS-17</strain>
    </source>
</reference>
<comment type="caution">
    <text evidence="2">The sequence shown here is derived from an EMBL/GenBank/DDBJ whole genome shotgun (WGS) entry which is preliminary data.</text>
</comment>
<evidence type="ECO:0000256" key="1">
    <source>
        <dbReference type="SAM" id="SignalP"/>
    </source>
</evidence>
<evidence type="ECO:0000313" key="3">
    <source>
        <dbReference type="Proteomes" id="UP000765802"/>
    </source>
</evidence>
<evidence type="ECO:0000313" key="2">
    <source>
        <dbReference type="EMBL" id="MBC6491509.1"/>
    </source>
</evidence>
<dbReference type="RefSeq" id="WP_187256790.1">
    <property type="nucleotide sequence ID" value="NZ_JBHULF010000014.1"/>
</dbReference>
<feature type="chain" id="PRO_5046149999" description="TraB/GumN family protein" evidence="1">
    <location>
        <begin position="21"/>
        <end position="267"/>
    </location>
</feature>
<evidence type="ECO:0008006" key="4">
    <source>
        <dbReference type="Google" id="ProtNLM"/>
    </source>
</evidence>
<dbReference type="Pfam" id="PF18950">
    <property type="entry name" value="DUF5694"/>
    <property type="match status" value="1"/>
</dbReference>
<sequence length="267" mass="30237">MKKILFIACSLLALAVSAQAQTKKTKVILLGCFHFDNPGLDVAKFENANILSAKRQEEVLQIVKQLKKFSPSKIFVERTPAGQGKLDSLVQQYKLGKYQLKAGEEEQIGFRLAKELNLPTITGVDYRDSDFPFDSLINSAKAANQFAFLDFIQKSIDSIQQSFNKSLQEKTISQILVQQNSKEAKGFQVSAYLEFLQAGNKDQHVGTYLSSEWWRRNMMIYENILKNLDGKEESILVIFGAGHTALLELMMQYNRNFEIIPLADVLQ</sequence>